<dbReference type="Gene3D" id="1.20.1270.60">
    <property type="entry name" value="Arfaptin homology (AH) domain/BAR domain"/>
    <property type="match status" value="1"/>
</dbReference>
<dbReference type="EMBL" id="RQTK01000016">
    <property type="protein sequence ID" value="RUS91239.1"/>
    <property type="molecule type" value="Genomic_DNA"/>
</dbReference>
<dbReference type="PANTHER" id="PTHR46514">
    <property type="entry name" value="AMPHIPHYSIN"/>
    <property type="match status" value="1"/>
</dbReference>
<evidence type="ECO:0000256" key="1">
    <source>
        <dbReference type="ARBA" id="ARBA00004496"/>
    </source>
</evidence>
<feature type="compositionally biased region" description="Low complexity" evidence="4">
    <location>
        <begin position="176"/>
        <end position="189"/>
    </location>
</feature>
<reference evidence="6 7" key="1">
    <citation type="submission" date="2019-01" db="EMBL/GenBank/DDBJ databases">
        <title>A draft genome assembly of the solar-powered sea slug Elysia chlorotica.</title>
        <authorList>
            <person name="Cai H."/>
            <person name="Li Q."/>
            <person name="Fang X."/>
            <person name="Li J."/>
            <person name="Curtis N.E."/>
            <person name="Altenburger A."/>
            <person name="Shibata T."/>
            <person name="Feng M."/>
            <person name="Maeda T."/>
            <person name="Schwartz J.A."/>
            <person name="Shigenobu S."/>
            <person name="Lundholm N."/>
            <person name="Nishiyama T."/>
            <person name="Yang H."/>
            <person name="Hasebe M."/>
            <person name="Li S."/>
            <person name="Pierce S.K."/>
            <person name="Wang J."/>
        </authorList>
    </citation>
    <scope>NUCLEOTIDE SEQUENCE [LARGE SCALE GENOMIC DNA]</scope>
    <source>
        <strain evidence="6">EC2010</strain>
        <tissue evidence="6">Whole organism of an adult</tissue>
    </source>
</reference>
<evidence type="ECO:0000256" key="4">
    <source>
        <dbReference type="SAM" id="MobiDB-lite"/>
    </source>
</evidence>
<protein>
    <recommendedName>
        <fullName evidence="5">BAR domain-containing protein</fullName>
    </recommendedName>
</protein>
<feature type="compositionally biased region" description="Polar residues" evidence="4">
    <location>
        <begin position="158"/>
        <end position="167"/>
    </location>
</feature>
<sequence length="611" mass="67177">KFKSHLQAAELLWTDFLQNVQDTALAPLHTYLMSFPVLKNKIAKRGRKMVDYDNARHHLESLQAAKKKDEVKIQKAQEDLKEAKKIYEDLNNELHLELPDFYNSRVSFYAELFTGLFGAEYTFHSELGKSNGCLGDISQQLGKDYSSFTYQPKRPLSKSLSTNSENGLNGDMSGMSTPSSPGVVTPSSTLNSPVSSTKGESSQPTYTNDTVSDAGTLRVQPKRKAPIAPLQRIEEERSSPGCFSSGGPGNVSSVSTLSSQEEKCVKSCSSDSKQGNCEIKEVKDMQKVLKPLEERRNIPALAEMSDGKQCFRDKTWSNVGKTVKGEVVGSRVDDDHSVRAQGLQSLSTQSENHKVSDGKDVCNALDAVENKAKLFVSCGQESSNMKEAVGNVAQQSCEESNGKVRDGKDMHVVEKLNEDSQSLIRVEAKNTKSLPVDKGKDSLKDNDGSENKLFLIVNSEHDTVQKQSSSKEEKICYSSQRAPEERPEKFDSQFSENLRSKGRVKESGTNLKEMAAVPDKSAAAALAVSTALLDDMESIPLLFEEESLDGEDDEQHARLSPNKESDGGVGSDPSKEGQGQGQGQDYGSRAWSLCRDGDRKKYYHVTFMDGL</sequence>
<dbReference type="InterPro" id="IPR004148">
    <property type="entry name" value="BAR_dom"/>
</dbReference>
<dbReference type="PRINTS" id="PR01251">
    <property type="entry name" value="AMPHIPHYSIN"/>
</dbReference>
<dbReference type="InterPro" id="IPR027267">
    <property type="entry name" value="AH/BAR_dom_sf"/>
</dbReference>
<feature type="non-terminal residue" evidence="6">
    <location>
        <position position="611"/>
    </location>
</feature>
<evidence type="ECO:0000259" key="5">
    <source>
        <dbReference type="PROSITE" id="PS51021"/>
    </source>
</evidence>
<keyword evidence="2" id="KW-0963">Cytoplasm</keyword>
<evidence type="ECO:0000313" key="6">
    <source>
        <dbReference type="EMBL" id="RUS91239.1"/>
    </source>
</evidence>
<feature type="region of interest" description="Disordered" evidence="4">
    <location>
        <begin position="464"/>
        <end position="509"/>
    </location>
</feature>
<dbReference type="STRING" id="188477.A0A3S1A5J6"/>
<keyword evidence="7" id="KW-1185">Reference proteome</keyword>
<dbReference type="GO" id="GO:0005737">
    <property type="term" value="C:cytoplasm"/>
    <property type="evidence" value="ECO:0007669"/>
    <property type="project" value="UniProtKB-SubCell"/>
</dbReference>
<feature type="compositionally biased region" description="Acidic residues" evidence="4">
    <location>
        <begin position="543"/>
        <end position="554"/>
    </location>
</feature>
<feature type="domain" description="BAR" evidence="5">
    <location>
        <begin position="1"/>
        <end position="150"/>
    </location>
</feature>
<dbReference type="Proteomes" id="UP000271974">
    <property type="component" value="Unassembled WGS sequence"/>
</dbReference>
<dbReference type="SMART" id="SM00721">
    <property type="entry name" value="BAR"/>
    <property type="match status" value="1"/>
</dbReference>
<dbReference type="Pfam" id="PF03114">
    <property type="entry name" value="BAR"/>
    <property type="match status" value="1"/>
</dbReference>
<dbReference type="SUPFAM" id="SSF103657">
    <property type="entry name" value="BAR/IMD domain-like"/>
    <property type="match status" value="1"/>
</dbReference>
<feature type="non-terminal residue" evidence="6">
    <location>
        <position position="1"/>
    </location>
</feature>
<gene>
    <name evidence="6" type="ORF">EGW08_001045</name>
</gene>
<evidence type="ECO:0000313" key="7">
    <source>
        <dbReference type="Proteomes" id="UP000271974"/>
    </source>
</evidence>
<dbReference type="InterPro" id="IPR003005">
    <property type="entry name" value="Amphiphysin"/>
</dbReference>
<dbReference type="PANTHER" id="PTHR46514:SF3">
    <property type="entry name" value="AMPHIPHYSIN"/>
    <property type="match status" value="1"/>
</dbReference>
<accession>A0A3S1A5J6</accession>
<keyword evidence="3" id="KW-0175">Coiled coil</keyword>
<name>A0A3S1A5J6_ELYCH</name>
<comment type="caution">
    <text evidence="6">The sequence shown here is derived from an EMBL/GenBank/DDBJ whole genome shotgun (WGS) entry which is preliminary data.</text>
</comment>
<feature type="compositionally biased region" description="Basic and acidic residues" evidence="4">
    <location>
        <begin position="464"/>
        <end position="475"/>
    </location>
</feature>
<organism evidence="6 7">
    <name type="scientific">Elysia chlorotica</name>
    <name type="common">Eastern emerald elysia</name>
    <name type="synonym">Sea slug</name>
    <dbReference type="NCBI Taxonomy" id="188477"/>
    <lineage>
        <taxon>Eukaryota</taxon>
        <taxon>Metazoa</taxon>
        <taxon>Spiralia</taxon>
        <taxon>Lophotrochozoa</taxon>
        <taxon>Mollusca</taxon>
        <taxon>Gastropoda</taxon>
        <taxon>Heterobranchia</taxon>
        <taxon>Euthyneura</taxon>
        <taxon>Panpulmonata</taxon>
        <taxon>Sacoglossa</taxon>
        <taxon>Placobranchoidea</taxon>
        <taxon>Plakobranchidae</taxon>
        <taxon>Elysia</taxon>
    </lineage>
</organism>
<feature type="compositionally biased region" description="Basic and acidic residues" evidence="4">
    <location>
        <begin position="555"/>
        <end position="566"/>
    </location>
</feature>
<comment type="subcellular location">
    <subcellularLocation>
        <location evidence="1">Cytoplasm</location>
    </subcellularLocation>
</comment>
<feature type="compositionally biased region" description="Basic and acidic residues" evidence="4">
    <location>
        <begin position="482"/>
        <end position="491"/>
    </location>
</feature>
<feature type="coiled-coil region" evidence="3">
    <location>
        <begin position="59"/>
        <end position="97"/>
    </location>
</feature>
<dbReference type="OrthoDB" id="446293at2759"/>
<evidence type="ECO:0000256" key="2">
    <source>
        <dbReference type="ARBA" id="ARBA00022490"/>
    </source>
</evidence>
<dbReference type="GO" id="GO:0005886">
    <property type="term" value="C:plasma membrane"/>
    <property type="evidence" value="ECO:0007669"/>
    <property type="project" value="TreeGrafter"/>
</dbReference>
<feature type="compositionally biased region" description="Polar residues" evidence="4">
    <location>
        <begin position="190"/>
        <end position="213"/>
    </location>
</feature>
<feature type="region of interest" description="Disordered" evidence="4">
    <location>
        <begin position="148"/>
        <end position="254"/>
    </location>
</feature>
<dbReference type="GO" id="GO:0005543">
    <property type="term" value="F:phospholipid binding"/>
    <property type="evidence" value="ECO:0007669"/>
    <property type="project" value="TreeGrafter"/>
</dbReference>
<proteinExistence type="predicted"/>
<feature type="region of interest" description="Disordered" evidence="4">
    <location>
        <begin position="543"/>
        <end position="590"/>
    </location>
</feature>
<dbReference type="AlphaFoldDB" id="A0A3S1A5J6"/>
<evidence type="ECO:0000256" key="3">
    <source>
        <dbReference type="SAM" id="Coils"/>
    </source>
</evidence>
<dbReference type="PROSITE" id="PS51021">
    <property type="entry name" value="BAR"/>
    <property type="match status" value="1"/>
</dbReference>